<reference evidence="5 6" key="1">
    <citation type="journal article" date="2013" name="Nature">
        <title>Anaerobic oxidation of methane coupled to nitrate reduction in a novel archaeal lineage.</title>
        <authorList>
            <person name="Haroon M.F."/>
            <person name="Hu S."/>
            <person name="Shi Y."/>
            <person name="Imelfort M."/>
            <person name="Keller J."/>
            <person name="Hugenholtz P."/>
            <person name="Yuan Z."/>
            <person name="Tyson G.W."/>
        </authorList>
    </citation>
    <scope>NUCLEOTIDE SEQUENCE [LARGE SCALE GENOMIC DNA]</scope>
    <source>
        <strain evidence="5 6">ANME-2d</strain>
    </source>
</reference>
<dbReference type="InterPro" id="IPR003148">
    <property type="entry name" value="RCK_N"/>
</dbReference>
<dbReference type="Gene3D" id="3.30.70.1450">
    <property type="entry name" value="Regulator of K+ conductance, C-terminal domain"/>
    <property type="match status" value="1"/>
</dbReference>
<dbReference type="Gene3D" id="3.40.50.720">
    <property type="entry name" value="NAD(P)-binding Rossmann-like Domain"/>
    <property type="match status" value="1"/>
</dbReference>
<feature type="domain" description="RCK N-terminal" evidence="3">
    <location>
        <begin position="113"/>
        <end position="227"/>
    </location>
</feature>
<dbReference type="EMBL" id="JMIY01000008">
    <property type="protein sequence ID" value="KCZ70468.1"/>
    <property type="molecule type" value="Genomic_DNA"/>
</dbReference>
<dbReference type="SUPFAM" id="SSF81324">
    <property type="entry name" value="Voltage-gated potassium channels"/>
    <property type="match status" value="1"/>
</dbReference>
<protein>
    <submittedName>
        <fullName evidence="5">K+ transport system, NAD-binding component</fullName>
    </submittedName>
</protein>
<dbReference type="PROSITE" id="PS51202">
    <property type="entry name" value="RCK_C"/>
    <property type="match status" value="1"/>
</dbReference>
<dbReference type="InterPro" id="IPR050721">
    <property type="entry name" value="Trk_Ktr_HKT_K-transport"/>
</dbReference>
<evidence type="ECO:0000256" key="1">
    <source>
        <dbReference type="ARBA" id="ARBA00004651"/>
    </source>
</evidence>
<evidence type="ECO:0000256" key="2">
    <source>
        <dbReference type="SAM" id="Phobius"/>
    </source>
</evidence>
<gene>
    <name evidence="5" type="ORF">ANME2D_03383</name>
</gene>
<dbReference type="Gene3D" id="1.10.287.70">
    <property type="match status" value="1"/>
</dbReference>
<dbReference type="InterPro" id="IPR036291">
    <property type="entry name" value="NAD(P)-bd_dom_sf"/>
</dbReference>
<dbReference type="GO" id="GO:0008324">
    <property type="term" value="F:monoatomic cation transmembrane transporter activity"/>
    <property type="evidence" value="ECO:0007669"/>
    <property type="project" value="InterPro"/>
</dbReference>
<organism evidence="5 6">
    <name type="scientific">Candidatus Methanoperedens nitratireducens</name>
    <dbReference type="NCBI Taxonomy" id="1392998"/>
    <lineage>
        <taxon>Archaea</taxon>
        <taxon>Methanobacteriati</taxon>
        <taxon>Methanobacteriota</taxon>
        <taxon>Stenosarchaea group</taxon>
        <taxon>Methanomicrobia</taxon>
        <taxon>Methanosarcinales</taxon>
        <taxon>ANME-2 cluster</taxon>
        <taxon>Candidatus Methanoperedentaceae</taxon>
        <taxon>Candidatus Methanoperedens</taxon>
    </lineage>
</organism>
<feature type="transmembrane region" description="Helical" evidence="2">
    <location>
        <begin position="70"/>
        <end position="92"/>
    </location>
</feature>
<comment type="subcellular location">
    <subcellularLocation>
        <location evidence="1">Cell membrane</location>
        <topology evidence="1">Multi-pass membrane protein</topology>
    </subcellularLocation>
</comment>
<evidence type="ECO:0000259" key="3">
    <source>
        <dbReference type="PROSITE" id="PS51201"/>
    </source>
</evidence>
<dbReference type="InterPro" id="IPR006037">
    <property type="entry name" value="RCK_C"/>
</dbReference>
<accession>A0A062V1H8</accession>
<dbReference type="PROSITE" id="PS51201">
    <property type="entry name" value="RCK_N"/>
    <property type="match status" value="1"/>
</dbReference>
<dbReference type="SUPFAM" id="SSF51735">
    <property type="entry name" value="NAD(P)-binding Rossmann-fold domains"/>
    <property type="match status" value="1"/>
</dbReference>
<dbReference type="GO" id="GO:0005886">
    <property type="term" value="C:plasma membrane"/>
    <property type="evidence" value="ECO:0007669"/>
    <property type="project" value="UniProtKB-SubCell"/>
</dbReference>
<keyword evidence="2" id="KW-1133">Transmembrane helix</keyword>
<comment type="caution">
    <text evidence="5">The sequence shown here is derived from an EMBL/GenBank/DDBJ whole genome shotgun (WGS) entry which is preliminary data.</text>
</comment>
<keyword evidence="6" id="KW-1185">Reference proteome</keyword>
<feature type="domain" description="RCK C-terminal" evidence="4">
    <location>
        <begin position="249"/>
        <end position="332"/>
    </location>
</feature>
<dbReference type="SUPFAM" id="SSF116726">
    <property type="entry name" value="TrkA C-terminal domain-like"/>
    <property type="match status" value="1"/>
</dbReference>
<proteinExistence type="predicted"/>
<evidence type="ECO:0000259" key="4">
    <source>
        <dbReference type="PROSITE" id="PS51202"/>
    </source>
</evidence>
<dbReference type="OrthoDB" id="43518at2157"/>
<dbReference type="InterPro" id="IPR013099">
    <property type="entry name" value="K_chnl_dom"/>
</dbReference>
<name>A0A062V1H8_9EURY</name>
<evidence type="ECO:0000313" key="5">
    <source>
        <dbReference type="EMBL" id="KCZ70468.1"/>
    </source>
</evidence>
<dbReference type="Pfam" id="PF02080">
    <property type="entry name" value="TrkA_C"/>
    <property type="match status" value="1"/>
</dbReference>
<dbReference type="Pfam" id="PF07885">
    <property type="entry name" value="Ion_trans_2"/>
    <property type="match status" value="1"/>
</dbReference>
<evidence type="ECO:0000313" key="6">
    <source>
        <dbReference type="Proteomes" id="UP000027153"/>
    </source>
</evidence>
<dbReference type="Pfam" id="PF02254">
    <property type="entry name" value="TrkA_N"/>
    <property type="match status" value="1"/>
</dbReference>
<dbReference type="AlphaFoldDB" id="A0A062V1H8"/>
<keyword evidence="2" id="KW-0812">Transmembrane</keyword>
<dbReference type="InterPro" id="IPR036721">
    <property type="entry name" value="RCK_C_sf"/>
</dbReference>
<dbReference type="Proteomes" id="UP000027153">
    <property type="component" value="Unassembled WGS sequence"/>
</dbReference>
<dbReference type="PANTHER" id="PTHR43833:SF13">
    <property type="entry name" value="POTASSIUM CHANNEL PROTEIN 2-RELATED"/>
    <property type="match status" value="1"/>
</dbReference>
<dbReference type="GO" id="GO:0006813">
    <property type="term" value="P:potassium ion transport"/>
    <property type="evidence" value="ECO:0007669"/>
    <property type="project" value="InterPro"/>
</dbReference>
<dbReference type="PANTHER" id="PTHR43833">
    <property type="entry name" value="POTASSIUM CHANNEL PROTEIN 2-RELATED-RELATED"/>
    <property type="match status" value="1"/>
</dbReference>
<sequence length="332" mass="37386">MFRLRISRSIFSYILIFILLILIYSMVFLYLMRTYENRDYEFITAIYWVVATITTEGYGDIVFDSSIGQLFSVIVILSGIVMIFALLSPLVVTPVLERTARRELPLKVRADLKNHIIICGYNQLIETLITELDEYRVPFVIIDENEKNITQLVFRKILCVHGDASDEDVLLNSNILSARMLIANQSDEKNASIVLTSRELGNVKVISLVEDTAKAGYLTYAGSDRVISPKALFGTYLGRKAIDPLTVHLSGATRFFADISIVEFPIYLRSVLIGKKLKDAQIRELTGANIVGLWSGGRLSLNPQPEDLIRENSVLLAVGTEKKLEALKKMTR</sequence>
<dbReference type="RefSeq" id="WP_048093995.1">
    <property type="nucleotide sequence ID" value="NZ_JMIY01000008.1"/>
</dbReference>
<feature type="transmembrane region" description="Helical" evidence="2">
    <location>
        <begin position="12"/>
        <end position="32"/>
    </location>
</feature>
<keyword evidence="2" id="KW-0472">Membrane</keyword>